<protein>
    <submittedName>
        <fullName evidence="1">Uncharacterized protein</fullName>
    </submittedName>
</protein>
<comment type="caution">
    <text evidence="1">The sequence shown here is derived from an EMBL/GenBank/DDBJ whole genome shotgun (WGS) entry which is preliminary data.</text>
</comment>
<dbReference type="AlphaFoldDB" id="A0A6S7HCW4"/>
<keyword evidence="2" id="KW-1185">Reference proteome</keyword>
<gene>
    <name evidence="1" type="ORF">PACLA_8A018266</name>
</gene>
<dbReference type="Proteomes" id="UP001152795">
    <property type="component" value="Unassembled WGS sequence"/>
</dbReference>
<proteinExistence type="predicted"/>
<name>A0A6S7HCW4_PARCT</name>
<evidence type="ECO:0000313" key="2">
    <source>
        <dbReference type="Proteomes" id="UP001152795"/>
    </source>
</evidence>
<evidence type="ECO:0000313" key="1">
    <source>
        <dbReference type="EMBL" id="CAB4000953.1"/>
    </source>
</evidence>
<reference evidence="1" key="1">
    <citation type="submission" date="2020-04" db="EMBL/GenBank/DDBJ databases">
        <authorList>
            <person name="Alioto T."/>
            <person name="Alioto T."/>
            <person name="Gomez Garrido J."/>
        </authorList>
    </citation>
    <scope>NUCLEOTIDE SEQUENCE</scope>
    <source>
        <strain evidence="1">A484AB</strain>
    </source>
</reference>
<accession>A0A6S7HCW4</accession>
<sequence>MKVLLNGEDTVAIRLDTASYKHYLDEIEHNWHDDLHMGCCVVQKDDGTQGPTAMAITSSSVYRGDVERLTELNWCRTKNHREMEQQWCLDYWHGATAAEQGVVRMVVEMVVEMEMVVQMVEDRRTT</sequence>
<dbReference type="EMBL" id="CACRXK020003968">
    <property type="protein sequence ID" value="CAB4000953.1"/>
    <property type="molecule type" value="Genomic_DNA"/>
</dbReference>
<organism evidence="1 2">
    <name type="scientific">Paramuricea clavata</name>
    <name type="common">Red gorgonian</name>
    <name type="synonym">Violescent sea-whip</name>
    <dbReference type="NCBI Taxonomy" id="317549"/>
    <lineage>
        <taxon>Eukaryota</taxon>
        <taxon>Metazoa</taxon>
        <taxon>Cnidaria</taxon>
        <taxon>Anthozoa</taxon>
        <taxon>Octocorallia</taxon>
        <taxon>Malacalcyonacea</taxon>
        <taxon>Plexauridae</taxon>
        <taxon>Paramuricea</taxon>
    </lineage>
</organism>